<proteinExistence type="predicted"/>
<protein>
    <recommendedName>
        <fullName evidence="1">F-box domain-containing protein</fullName>
    </recommendedName>
</protein>
<organism evidence="2 3">
    <name type="scientific">Aaosphaeria arxii CBS 175.79</name>
    <dbReference type="NCBI Taxonomy" id="1450172"/>
    <lineage>
        <taxon>Eukaryota</taxon>
        <taxon>Fungi</taxon>
        <taxon>Dikarya</taxon>
        <taxon>Ascomycota</taxon>
        <taxon>Pezizomycotina</taxon>
        <taxon>Dothideomycetes</taxon>
        <taxon>Pleosporomycetidae</taxon>
        <taxon>Pleosporales</taxon>
        <taxon>Pleosporales incertae sedis</taxon>
        <taxon>Aaosphaeria</taxon>
    </lineage>
</organism>
<gene>
    <name evidence="2" type="ORF">BU24DRAFT_427314</name>
</gene>
<feature type="domain" description="F-box" evidence="1">
    <location>
        <begin position="9"/>
        <end position="54"/>
    </location>
</feature>
<name>A0A6A5XE90_9PLEO</name>
<dbReference type="GeneID" id="54286595"/>
<evidence type="ECO:0000313" key="3">
    <source>
        <dbReference type="Proteomes" id="UP000799778"/>
    </source>
</evidence>
<dbReference type="PROSITE" id="PS50181">
    <property type="entry name" value="FBOX"/>
    <property type="match status" value="1"/>
</dbReference>
<reference evidence="2" key="1">
    <citation type="journal article" date="2020" name="Stud. Mycol.">
        <title>101 Dothideomycetes genomes: a test case for predicting lifestyles and emergence of pathogens.</title>
        <authorList>
            <person name="Haridas S."/>
            <person name="Albert R."/>
            <person name="Binder M."/>
            <person name="Bloem J."/>
            <person name="Labutti K."/>
            <person name="Salamov A."/>
            <person name="Andreopoulos B."/>
            <person name="Baker S."/>
            <person name="Barry K."/>
            <person name="Bills G."/>
            <person name="Bluhm B."/>
            <person name="Cannon C."/>
            <person name="Castanera R."/>
            <person name="Culley D."/>
            <person name="Daum C."/>
            <person name="Ezra D."/>
            <person name="Gonzalez J."/>
            <person name="Henrissat B."/>
            <person name="Kuo A."/>
            <person name="Liang C."/>
            <person name="Lipzen A."/>
            <person name="Lutzoni F."/>
            <person name="Magnuson J."/>
            <person name="Mondo S."/>
            <person name="Nolan M."/>
            <person name="Ohm R."/>
            <person name="Pangilinan J."/>
            <person name="Park H.-J."/>
            <person name="Ramirez L."/>
            <person name="Alfaro M."/>
            <person name="Sun H."/>
            <person name="Tritt A."/>
            <person name="Yoshinaga Y."/>
            <person name="Zwiers L.-H."/>
            <person name="Turgeon B."/>
            <person name="Goodwin S."/>
            <person name="Spatafora J."/>
            <person name="Crous P."/>
            <person name="Grigoriev I."/>
        </authorList>
    </citation>
    <scope>NUCLEOTIDE SEQUENCE</scope>
    <source>
        <strain evidence="2">CBS 175.79</strain>
    </source>
</reference>
<dbReference type="PANTHER" id="PTHR42057">
    <property type="entry name" value="F-BOX DOMAIN PROTEIN (AFU_ORTHOLOGUE AFUA_4G00200)"/>
    <property type="match status" value="1"/>
</dbReference>
<evidence type="ECO:0000259" key="1">
    <source>
        <dbReference type="PROSITE" id="PS50181"/>
    </source>
</evidence>
<dbReference type="EMBL" id="ML978075">
    <property type="protein sequence ID" value="KAF2011107.1"/>
    <property type="molecule type" value="Genomic_DNA"/>
</dbReference>
<keyword evidence="3" id="KW-1185">Reference proteome</keyword>
<dbReference type="PANTHER" id="PTHR42057:SF2">
    <property type="entry name" value="F-BOX DOMAIN PROTEIN (AFU_ORTHOLOGUE AFUA_4G00200)-RELATED"/>
    <property type="match status" value="1"/>
</dbReference>
<dbReference type="InterPro" id="IPR001810">
    <property type="entry name" value="F-box_dom"/>
</dbReference>
<evidence type="ECO:0000313" key="2">
    <source>
        <dbReference type="EMBL" id="KAF2011107.1"/>
    </source>
</evidence>
<accession>A0A6A5XE90</accession>
<dbReference type="OrthoDB" id="3140657at2759"/>
<dbReference type="RefSeq" id="XP_033379446.1">
    <property type="nucleotide sequence ID" value="XM_033529198.1"/>
</dbReference>
<dbReference type="AlphaFoldDB" id="A0A6A5XE90"/>
<sequence>MSTPDAPVFSPFTRLPVELQRHVSSYLDFESLKALRLVRKDVASSATDALFRVVNLLPTEQSPERFNHVLEDEDLKTRVRKVTVNTTLTPWARPGWDTSRPEEARDIYDPDLKPWKKALAKIGRFPNVTHAELMFSVECTDDSGYYGYWSKEVGDTQDFRVAVLEKFFKALNREDCPAATEGKLDTLTLVNFQDGTSEAFLESNEDFKSVRARIRKLHLQIATETDDASPENSMSIIGRHHFFGNYLRKYFLEPMRENLTHLSIFANDYWGMYPHCDLTGLKLPRLKSLAFGNWSIAYEHQIEWVIAHGDTLEELVLDDCPIVHTARMDVAIADNRWPAPRGGTGRGGDFDSDRYMFPSMRWGALFRRFQTELLRLRRFAIGHGNWDNDRAFEERYELPAKLEKTRYIVFNYGIGPSAWLEYSGRSWEDYGHWRDCEQIREHEEDTKYPDPTGEKEQGALDELLQGLGRS</sequence>
<dbReference type="Proteomes" id="UP000799778">
    <property type="component" value="Unassembled WGS sequence"/>
</dbReference>